<keyword evidence="1" id="KW-0347">Helicase</keyword>
<dbReference type="EMBL" id="PGCJ01000165">
    <property type="protein sequence ID" value="PLW41793.1"/>
    <property type="molecule type" value="Genomic_DNA"/>
</dbReference>
<sequence length="96" mass="10616">MDWSMEQHSQHPSFITQSGTGIHNRLSINAASVLIWDKIIMSHRHCVKAESRSLKELRDNTLPFGGLIMILGGDFRQTLPIVPGGGALQLNKPLPC</sequence>
<proteinExistence type="inferred from homology"/>
<dbReference type="GO" id="GO:0043139">
    <property type="term" value="F:5'-3' DNA helicase activity"/>
    <property type="evidence" value="ECO:0007669"/>
    <property type="project" value="UniProtKB-EC"/>
</dbReference>
<dbReference type="GO" id="GO:0006281">
    <property type="term" value="P:DNA repair"/>
    <property type="evidence" value="ECO:0007669"/>
    <property type="project" value="UniProtKB-KW"/>
</dbReference>
<evidence type="ECO:0000313" key="4">
    <source>
        <dbReference type="Proteomes" id="UP000235388"/>
    </source>
</evidence>
<dbReference type="AlphaFoldDB" id="A0A2N5UVM4"/>
<keyword evidence="4" id="KW-1185">Reference proteome</keyword>
<feature type="domain" description="DNA helicase Pif1-like DEAD-box helicase" evidence="2">
    <location>
        <begin position="25"/>
        <end position="86"/>
    </location>
</feature>
<dbReference type="PANTHER" id="PTHR10492">
    <property type="match status" value="1"/>
</dbReference>
<dbReference type="GO" id="GO:0005524">
    <property type="term" value="F:ATP binding"/>
    <property type="evidence" value="ECO:0007669"/>
    <property type="project" value="UniProtKB-KW"/>
</dbReference>
<keyword evidence="1" id="KW-0067">ATP-binding</keyword>
<dbReference type="GO" id="GO:0016887">
    <property type="term" value="F:ATP hydrolysis activity"/>
    <property type="evidence" value="ECO:0007669"/>
    <property type="project" value="RHEA"/>
</dbReference>
<evidence type="ECO:0000259" key="2">
    <source>
        <dbReference type="Pfam" id="PF05970"/>
    </source>
</evidence>
<evidence type="ECO:0000256" key="1">
    <source>
        <dbReference type="RuleBase" id="RU363044"/>
    </source>
</evidence>
<gene>
    <name evidence="3" type="ORF">PCANC_11501</name>
</gene>
<keyword evidence="1" id="KW-0234">DNA repair</keyword>
<dbReference type="STRING" id="200324.A0A2N5UVM4"/>
<dbReference type="OrthoDB" id="3366231at2759"/>
<keyword evidence="1" id="KW-0547">Nucleotide-binding</keyword>
<reference evidence="3 4" key="1">
    <citation type="submission" date="2017-11" db="EMBL/GenBank/DDBJ databases">
        <title>De novo assembly and phasing of dikaryotic genomes from two isolates of Puccinia coronata f. sp. avenae, the causal agent of oat crown rust.</title>
        <authorList>
            <person name="Miller M.E."/>
            <person name="Zhang Y."/>
            <person name="Omidvar V."/>
            <person name="Sperschneider J."/>
            <person name="Schwessinger B."/>
            <person name="Raley C."/>
            <person name="Palmer J.M."/>
            <person name="Garnica D."/>
            <person name="Upadhyaya N."/>
            <person name="Rathjen J."/>
            <person name="Taylor J.M."/>
            <person name="Park R.F."/>
            <person name="Dodds P.N."/>
            <person name="Hirsch C.D."/>
            <person name="Kianian S.F."/>
            <person name="Figueroa M."/>
        </authorList>
    </citation>
    <scope>NUCLEOTIDE SEQUENCE [LARGE SCALE GENOMIC DNA]</scope>
    <source>
        <strain evidence="3">12NC29</strain>
    </source>
</reference>
<name>A0A2N5UVM4_9BASI</name>
<dbReference type="GO" id="GO:0000723">
    <property type="term" value="P:telomere maintenance"/>
    <property type="evidence" value="ECO:0007669"/>
    <property type="project" value="InterPro"/>
</dbReference>
<protein>
    <recommendedName>
        <fullName evidence="1">ATP-dependent DNA helicase</fullName>
        <ecNumber evidence="1">5.6.2.3</ecNumber>
    </recommendedName>
</protein>
<dbReference type="PANTHER" id="PTHR10492:SF57">
    <property type="entry name" value="ATP-DEPENDENT DNA HELICASE"/>
    <property type="match status" value="1"/>
</dbReference>
<dbReference type="GO" id="GO:0006310">
    <property type="term" value="P:DNA recombination"/>
    <property type="evidence" value="ECO:0007669"/>
    <property type="project" value="UniProtKB-KW"/>
</dbReference>
<organism evidence="3 4">
    <name type="scientific">Puccinia coronata f. sp. avenae</name>
    <dbReference type="NCBI Taxonomy" id="200324"/>
    <lineage>
        <taxon>Eukaryota</taxon>
        <taxon>Fungi</taxon>
        <taxon>Dikarya</taxon>
        <taxon>Basidiomycota</taxon>
        <taxon>Pucciniomycotina</taxon>
        <taxon>Pucciniomycetes</taxon>
        <taxon>Pucciniales</taxon>
        <taxon>Pucciniaceae</taxon>
        <taxon>Puccinia</taxon>
    </lineage>
</organism>
<comment type="cofactor">
    <cofactor evidence="1">
        <name>Mg(2+)</name>
        <dbReference type="ChEBI" id="CHEBI:18420"/>
    </cofactor>
</comment>
<comment type="similarity">
    <text evidence="1">Belongs to the helicase family.</text>
</comment>
<dbReference type="Proteomes" id="UP000235388">
    <property type="component" value="Unassembled WGS sequence"/>
</dbReference>
<keyword evidence="1" id="KW-0233">DNA recombination</keyword>
<dbReference type="Pfam" id="PF05970">
    <property type="entry name" value="PIF1"/>
    <property type="match status" value="1"/>
</dbReference>
<accession>A0A2N5UVM4</accession>
<dbReference type="EC" id="5.6.2.3" evidence="1"/>
<dbReference type="InterPro" id="IPR010285">
    <property type="entry name" value="DNA_helicase_pif1-like_DEAD"/>
</dbReference>
<comment type="catalytic activity">
    <reaction evidence="1">
        <text>ATP + H2O = ADP + phosphate + H(+)</text>
        <dbReference type="Rhea" id="RHEA:13065"/>
        <dbReference type="ChEBI" id="CHEBI:15377"/>
        <dbReference type="ChEBI" id="CHEBI:15378"/>
        <dbReference type="ChEBI" id="CHEBI:30616"/>
        <dbReference type="ChEBI" id="CHEBI:43474"/>
        <dbReference type="ChEBI" id="CHEBI:456216"/>
        <dbReference type="EC" id="5.6.2.3"/>
    </reaction>
</comment>
<keyword evidence="1" id="KW-0227">DNA damage</keyword>
<comment type="caution">
    <text evidence="3">The sequence shown here is derived from an EMBL/GenBank/DDBJ whole genome shotgun (WGS) entry which is preliminary data.</text>
</comment>
<keyword evidence="1" id="KW-0378">Hydrolase</keyword>
<evidence type="ECO:0000313" key="3">
    <source>
        <dbReference type="EMBL" id="PLW41793.1"/>
    </source>
</evidence>